<dbReference type="PANTHER" id="PTHR43567">
    <property type="entry name" value="FLAVOREDOXIN-RELATED-RELATED"/>
    <property type="match status" value="1"/>
</dbReference>
<dbReference type="InterPro" id="IPR012349">
    <property type="entry name" value="Split_barrel_FMN-bd"/>
</dbReference>
<sequence>MKKDLGVQPALYPMPVLMIATYNEDGTVDVMNMAWGGVCARDMVALNISRGHRTTKNIEARGAFTLSVADVAHLDESDYFGIASGNKVADKFERTGMTAVRSERVDAPVVQEYPITLECSVVEMQDQPYGLRVLGRIENVLADDAVLDESGRVDPARLNAFAFDQFQSGYYAMGEKVGQAWESGKRLA</sequence>
<gene>
    <name evidence="5" type="ORF">IAA42_03560</name>
</gene>
<organism evidence="5 6">
    <name type="scientific">Candidatus Olsenella excrementavium</name>
    <dbReference type="NCBI Taxonomy" id="2838709"/>
    <lineage>
        <taxon>Bacteria</taxon>
        <taxon>Bacillati</taxon>
        <taxon>Actinomycetota</taxon>
        <taxon>Coriobacteriia</taxon>
        <taxon>Coriobacteriales</taxon>
        <taxon>Atopobiaceae</taxon>
        <taxon>Olsenella</taxon>
    </lineage>
</organism>
<dbReference type="Pfam" id="PF01613">
    <property type="entry name" value="Flavin_Reduct"/>
    <property type="match status" value="1"/>
</dbReference>
<proteinExistence type="inferred from homology"/>
<reference evidence="5" key="2">
    <citation type="submission" date="2021-04" db="EMBL/GenBank/DDBJ databases">
        <authorList>
            <person name="Gilroy R."/>
        </authorList>
    </citation>
    <scope>NUCLEOTIDE SEQUENCE</scope>
    <source>
        <strain evidence="5">ChiHjej10B9-743</strain>
    </source>
</reference>
<comment type="caution">
    <text evidence="5">The sequence shown here is derived from an EMBL/GenBank/DDBJ whole genome shotgun (WGS) entry which is preliminary data.</text>
</comment>
<protein>
    <submittedName>
        <fullName evidence="5">Flavin reductase family protein</fullName>
    </submittedName>
</protein>
<comment type="cofactor">
    <cofactor evidence="1">
        <name>FMN</name>
        <dbReference type="ChEBI" id="CHEBI:58210"/>
    </cofactor>
</comment>
<name>A0A9D1ZAZ1_9ACTN</name>
<dbReference type="EMBL" id="DXCP01000026">
    <property type="protein sequence ID" value="HIY79494.1"/>
    <property type="molecule type" value="Genomic_DNA"/>
</dbReference>
<evidence type="ECO:0000256" key="2">
    <source>
        <dbReference type="ARBA" id="ARBA00022630"/>
    </source>
</evidence>
<keyword evidence="2" id="KW-0285">Flavoprotein</keyword>
<dbReference type="GO" id="GO:0016646">
    <property type="term" value="F:oxidoreductase activity, acting on the CH-NH group of donors, NAD or NADP as acceptor"/>
    <property type="evidence" value="ECO:0007669"/>
    <property type="project" value="UniProtKB-ARBA"/>
</dbReference>
<evidence type="ECO:0000313" key="5">
    <source>
        <dbReference type="EMBL" id="HIY79494.1"/>
    </source>
</evidence>
<evidence type="ECO:0000313" key="6">
    <source>
        <dbReference type="Proteomes" id="UP000824133"/>
    </source>
</evidence>
<dbReference type="PANTHER" id="PTHR43567:SF1">
    <property type="entry name" value="FLAVOREDOXIN"/>
    <property type="match status" value="1"/>
</dbReference>
<dbReference type="Proteomes" id="UP000824133">
    <property type="component" value="Unassembled WGS sequence"/>
</dbReference>
<reference evidence="5" key="1">
    <citation type="journal article" date="2021" name="PeerJ">
        <title>Extensive microbial diversity within the chicken gut microbiome revealed by metagenomics and culture.</title>
        <authorList>
            <person name="Gilroy R."/>
            <person name="Ravi A."/>
            <person name="Getino M."/>
            <person name="Pursley I."/>
            <person name="Horton D.L."/>
            <person name="Alikhan N.F."/>
            <person name="Baker D."/>
            <person name="Gharbi K."/>
            <person name="Hall N."/>
            <person name="Watson M."/>
            <person name="Adriaenssens E.M."/>
            <person name="Foster-Nyarko E."/>
            <person name="Jarju S."/>
            <person name="Secka A."/>
            <person name="Antonio M."/>
            <person name="Oren A."/>
            <person name="Chaudhuri R.R."/>
            <person name="La Ragione R."/>
            <person name="Hildebrand F."/>
            <person name="Pallen M.J."/>
        </authorList>
    </citation>
    <scope>NUCLEOTIDE SEQUENCE</scope>
    <source>
        <strain evidence="5">ChiHjej10B9-743</strain>
    </source>
</reference>
<dbReference type="AlphaFoldDB" id="A0A9D1ZAZ1"/>
<dbReference type="GO" id="GO:0010181">
    <property type="term" value="F:FMN binding"/>
    <property type="evidence" value="ECO:0007669"/>
    <property type="project" value="InterPro"/>
</dbReference>
<accession>A0A9D1ZAZ1</accession>
<dbReference type="Gene3D" id="2.30.110.10">
    <property type="entry name" value="Electron Transport, Fmn-binding Protein, Chain A"/>
    <property type="match status" value="1"/>
</dbReference>
<dbReference type="SMART" id="SM00903">
    <property type="entry name" value="Flavin_Reduct"/>
    <property type="match status" value="1"/>
</dbReference>
<dbReference type="SUPFAM" id="SSF50475">
    <property type="entry name" value="FMN-binding split barrel"/>
    <property type="match status" value="1"/>
</dbReference>
<evidence type="ECO:0000256" key="3">
    <source>
        <dbReference type="ARBA" id="ARBA00038054"/>
    </source>
</evidence>
<comment type="similarity">
    <text evidence="3">Belongs to the flavoredoxin family.</text>
</comment>
<evidence type="ECO:0000259" key="4">
    <source>
        <dbReference type="SMART" id="SM00903"/>
    </source>
</evidence>
<feature type="domain" description="Flavin reductase like" evidence="4">
    <location>
        <begin position="11"/>
        <end position="156"/>
    </location>
</feature>
<dbReference type="InterPro" id="IPR052174">
    <property type="entry name" value="Flavoredoxin"/>
</dbReference>
<dbReference type="InterPro" id="IPR002563">
    <property type="entry name" value="Flavin_Rdtase-like_dom"/>
</dbReference>
<evidence type="ECO:0000256" key="1">
    <source>
        <dbReference type="ARBA" id="ARBA00001917"/>
    </source>
</evidence>